<protein>
    <submittedName>
        <fullName evidence="2">MFS transporter</fullName>
    </submittedName>
</protein>
<keyword evidence="1" id="KW-0812">Transmembrane</keyword>
<dbReference type="InterPro" id="IPR036259">
    <property type="entry name" value="MFS_trans_sf"/>
</dbReference>
<dbReference type="PANTHER" id="PTHR23530:SF1">
    <property type="entry name" value="PERMEASE, MAJOR FACILITATOR SUPERFAMILY-RELATED"/>
    <property type="match status" value="1"/>
</dbReference>
<feature type="transmembrane region" description="Helical" evidence="1">
    <location>
        <begin position="166"/>
        <end position="185"/>
    </location>
</feature>
<reference evidence="2 3" key="1">
    <citation type="journal article" date="2019" name="Int. J. Syst. Evol. Microbiol.">
        <title>The Global Catalogue of Microorganisms (GCM) 10K type strain sequencing project: providing services to taxonomists for standard genome sequencing and annotation.</title>
        <authorList>
            <consortium name="The Broad Institute Genomics Platform"/>
            <consortium name="The Broad Institute Genome Sequencing Center for Infectious Disease"/>
            <person name="Wu L."/>
            <person name="Ma J."/>
        </authorList>
    </citation>
    <scope>NUCLEOTIDE SEQUENCE [LARGE SCALE GENOMIC DNA]</scope>
    <source>
        <strain evidence="2 3">XZYJT29</strain>
    </source>
</reference>
<dbReference type="GeneID" id="78821502"/>
<feature type="transmembrane region" description="Helical" evidence="1">
    <location>
        <begin position="246"/>
        <end position="267"/>
    </location>
</feature>
<keyword evidence="1" id="KW-1133">Transmembrane helix</keyword>
<dbReference type="Gene3D" id="1.20.1250.20">
    <property type="entry name" value="MFS general substrate transporter like domains"/>
    <property type="match status" value="1"/>
</dbReference>
<evidence type="ECO:0000313" key="2">
    <source>
        <dbReference type="EMBL" id="MFC7141193.1"/>
    </source>
</evidence>
<name>A0ABD5Y5M7_9EURY</name>
<keyword evidence="1" id="KW-0472">Membrane</keyword>
<feature type="transmembrane region" description="Helical" evidence="1">
    <location>
        <begin position="143"/>
        <end position="160"/>
    </location>
</feature>
<feature type="transmembrane region" description="Helical" evidence="1">
    <location>
        <begin position="85"/>
        <end position="106"/>
    </location>
</feature>
<evidence type="ECO:0000313" key="3">
    <source>
        <dbReference type="Proteomes" id="UP001596432"/>
    </source>
</evidence>
<gene>
    <name evidence="2" type="ORF">ACFQMA_15315</name>
</gene>
<dbReference type="Pfam" id="PF07690">
    <property type="entry name" value="MFS_1"/>
    <property type="match status" value="1"/>
</dbReference>
<dbReference type="SUPFAM" id="SSF103473">
    <property type="entry name" value="MFS general substrate transporter"/>
    <property type="match status" value="1"/>
</dbReference>
<dbReference type="PANTHER" id="PTHR23530">
    <property type="entry name" value="TRANSPORT PROTEIN-RELATED"/>
    <property type="match status" value="1"/>
</dbReference>
<dbReference type="InterPro" id="IPR011701">
    <property type="entry name" value="MFS"/>
</dbReference>
<feature type="transmembrane region" description="Helical" evidence="1">
    <location>
        <begin position="279"/>
        <end position="308"/>
    </location>
</feature>
<proteinExistence type="predicted"/>
<comment type="caution">
    <text evidence="2">The sequence shown here is derived from an EMBL/GenBank/DDBJ whole genome shotgun (WGS) entry which is preliminary data.</text>
</comment>
<dbReference type="EMBL" id="JBHTAS010000001">
    <property type="protein sequence ID" value="MFC7141193.1"/>
    <property type="molecule type" value="Genomic_DNA"/>
</dbReference>
<dbReference type="RefSeq" id="WP_274322281.1">
    <property type="nucleotide sequence ID" value="NZ_CP118158.1"/>
</dbReference>
<sequence length="399" mass="42348">MSVRERLPARPVAKYYLYMATNTMGLALPIWVVFLRAQGLSYTEIMVLDAIWWLGLTAGEIPTGFVGDRIGWRNSLVLGNALRSVAVVAMGLSSTFWVLAAVYLLWAVGTTLQSGSTDAWLYELLERRIGDETFEHVRGRGESVTLAVGAVAAIAGGYVGDVSLRWPFYATGALWAAGTLVLVTFPSIAVDADDRVGPLEVLPLLRERILGSDLRRFVLWVGVLLGVAQAVSRFTQPVSVDLGVPVASLGWLYAGFTLLAALASARAEWIRERVGLDGWFLLTPALLGTLFVGAWVVPLVAIPGFVAIRAMRAVTRPLSKGYVNDRVATAGRATVLSGVSMAYSLIKLPFSVAGGVLADALSPLVAMAALGVGLLAVTLVVHRGGSPVGLRTGSEVGAD</sequence>
<dbReference type="Proteomes" id="UP001596432">
    <property type="component" value="Unassembled WGS sequence"/>
</dbReference>
<feature type="transmembrane region" description="Helical" evidence="1">
    <location>
        <begin position="360"/>
        <end position="381"/>
    </location>
</feature>
<dbReference type="InterPro" id="IPR053160">
    <property type="entry name" value="MFS_DHA3_Transporter"/>
</dbReference>
<evidence type="ECO:0000256" key="1">
    <source>
        <dbReference type="SAM" id="Phobius"/>
    </source>
</evidence>
<dbReference type="AlphaFoldDB" id="A0ABD5Y5M7"/>
<accession>A0ABD5Y5M7</accession>
<organism evidence="2 3">
    <name type="scientific">Halosimplex aquaticum</name>
    <dbReference type="NCBI Taxonomy" id="3026162"/>
    <lineage>
        <taxon>Archaea</taxon>
        <taxon>Methanobacteriati</taxon>
        <taxon>Methanobacteriota</taxon>
        <taxon>Stenosarchaea group</taxon>
        <taxon>Halobacteria</taxon>
        <taxon>Halobacteriales</taxon>
        <taxon>Haloarculaceae</taxon>
        <taxon>Halosimplex</taxon>
    </lineage>
</organism>
<feature type="transmembrane region" description="Helical" evidence="1">
    <location>
        <begin position="217"/>
        <end position="234"/>
    </location>
</feature>
<keyword evidence="3" id="KW-1185">Reference proteome</keyword>
<feature type="transmembrane region" description="Helical" evidence="1">
    <location>
        <begin position="15"/>
        <end position="34"/>
    </location>
</feature>
<feature type="transmembrane region" description="Helical" evidence="1">
    <location>
        <begin position="46"/>
        <end position="65"/>
    </location>
</feature>